<comment type="caution">
    <text evidence="2">The sequence shown here is derived from an EMBL/GenBank/DDBJ whole genome shotgun (WGS) entry which is preliminary data.</text>
</comment>
<dbReference type="InterPro" id="IPR040976">
    <property type="entry name" value="Pkinase_fungal"/>
</dbReference>
<dbReference type="Proteomes" id="UP000092993">
    <property type="component" value="Unassembled WGS sequence"/>
</dbReference>
<dbReference type="Pfam" id="PF17667">
    <property type="entry name" value="Pkinase_fungal"/>
    <property type="match status" value="1"/>
</dbReference>
<accession>A0A1C7M9I1</accession>
<dbReference type="EMBL" id="LUGG01000006">
    <property type="protein sequence ID" value="OBZ73570.1"/>
    <property type="molecule type" value="Genomic_DNA"/>
</dbReference>
<proteinExistence type="predicted"/>
<dbReference type="OrthoDB" id="3265188at2759"/>
<evidence type="ECO:0000259" key="1">
    <source>
        <dbReference type="Pfam" id="PF17667"/>
    </source>
</evidence>
<organism evidence="2 3">
    <name type="scientific">Grifola frondosa</name>
    <name type="common">Maitake</name>
    <name type="synonym">Polyporus frondosus</name>
    <dbReference type="NCBI Taxonomy" id="5627"/>
    <lineage>
        <taxon>Eukaryota</taxon>
        <taxon>Fungi</taxon>
        <taxon>Dikarya</taxon>
        <taxon>Basidiomycota</taxon>
        <taxon>Agaricomycotina</taxon>
        <taxon>Agaricomycetes</taxon>
        <taxon>Polyporales</taxon>
        <taxon>Grifolaceae</taxon>
        <taxon>Grifola</taxon>
    </lineage>
</organism>
<reference evidence="2 3" key="1">
    <citation type="submission" date="2016-03" db="EMBL/GenBank/DDBJ databases">
        <title>Whole genome sequencing of Grifola frondosa 9006-11.</title>
        <authorList>
            <person name="Min B."/>
            <person name="Park H."/>
            <person name="Kim J.-G."/>
            <person name="Cho H."/>
            <person name="Oh Y.-L."/>
            <person name="Kong W.-S."/>
            <person name="Choi I.-G."/>
        </authorList>
    </citation>
    <scope>NUCLEOTIDE SEQUENCE [LARGE SCALE GENOMIC DNA]</scope>
    <source>
        <strain evidence="2 3">9006-11</strain>
    </source>
</reference>
<protein>
    <recommendedName>
        <fullName evidence="1">Fungal-type protein kinase domain-containing protein</fullName>
    </recommendedName>
</protein>
<feature type="domain" description="Fungal-type protein kinase" evidence="1">
    <location>
        <begin position="106"/>
        <end position="194"/>
    </location>
</feature>
<keyword evidence="3" id="KW-1185">Reference proteome</keyword>
<gene>
    <name evidence="2" type="ORF">A0H81_06520</name>
</gene>
<sequence>MAKVKHKEMRHAAKITGHWPDLSFDAANKKNMKQPDICIYPSTPEAISAYTLNDETIAKSTYPNLKKTRGSFGRVSWSMLSVPVEVKRNPKMAAFSYAKGKNWLPENDDARKARGQLVDYAREVLARQHRQFLFMIVIIKDHARLLRWDRVGAVVSEPFEYIKDPDTLGGFVWRYSMITLAQRGFDTTAIPATEEEVSLLQAYVKTLQDSDNYLKTAVNEMFSNGWPIHKVELDAEGFVDTDDNTTEAIIAENVKSAAEVGHVQQKKKGARGKKSTPIKLMFQNGACSLVMP</sequence>
<name>A0A1C7M9I1_GRIFR</name>
<dbReference type="AlphaFoldDB" id="A0A1C7M9I1"/>
<evidence type="ECO:0000313" key="3">
    <source>
        <dbReference type="Proteomes" id="UP000092993"/>
    </source>
</evidence>
<evidence type="ECO:0000313" key="2">
    <source>
        <dbReference type="EMBL" id="OBZ73570.1"/>
    </source>
</evidence>